<evidence type="ECO:0000256" key="1">
    <source>
        <dbReference type="SAM" id="MobiDB-lite"/>
    </source>
</evidence>
<name>A0A0P9Q1J1_PSEA0</name>
<evidence type="ECO:0000313" key="3">
    <source>
        <dbReference type="Proteomes" id="UP000050490"/>
    </source>
</evidence>
<feature type="compositionally biased region" description="Polar residues" evidence="1">
    <location>
        <begin position="155"/>
        <end position="164"/>
    </location>
</feature>
<gene>
    <name evidence="2" type="ORF">ALO70_02463</name>
</gene>
<dbReference type="AlphaFoldDB" id="A0A0P9Q1J1"/>
<organism evidence="2 3">
    <name type="scientific">Pseudomonas amygdali pv. eriobotryae</name>
    <dbReference type="NCBI Taxonomy" id="129137"/>
    <lineage>
        <taxon>Bacteria</taxon>
        <taxon>Pseudomonadati</taxon>
        <taxon>Pseudomonadota</taxon>
        <taxon>Gammaproteobacteria</taxon>
        <taxon>Pseudomonadales</taxon>
        <taxon>Pseudomonadaceae</taxon>
        <taxon>Pseudomonas</taxon>
        <taxon>Pseudomonas amygdali</taxon>
    </lineage>
</organism>
<dbReference type="Proteomes" id="UP000050490">
    <property type="component" value="Unassembled WGS sequence"/>
</dbReference>
<sequence length="164" mass="17651">MRVEHGGGRRKRLGRQSAVIIGVIAAQGWQKGVVGIGPLMTGHDGLDRQSGTAQQHVRRGHVVNFDQRRAYACAVRCDGLLQRLLITALADTVQAIPILTLCIEASAQICDGTSGRAAVAIPELGGGGEDLSSERQQRQHGKRLTDERHEDTHENSVPFNTACV</sequence>
<protein>
    <submittedName>
        <fullName evidence="2">Uncharacterized protein</fullName>
    </submittedName>
</protein>
<proteinExistence type="predicted"/>
<dbReference type="PATRIC" id="fig|129137.4.peg.3561"/>
<accession>A0A0P9Q1J1</accession>
<reference evidence="2 3" key="1">
    <citation type="submission" date="2015-09" db="EMBL/GenBank/DDBJ databases">
        <title>Genome announcement of multiple Pseudomonas syringae strains.</title>
        <authorList>
            <person name="Thakur S."/>
            <person name="Wang P.W."/>
            <person name="Gong Y."/>
            <person name="Weir B.S."/>
            <person name="Guttman D.S."/>
        </authorList>
    </citation>
    <scope>NUCLEOTIDE SEQUENCE [LARGE SCALE GENOMIC DNA]</scope>
    <source>
        <strain evidence="2 3">ICMP4455</strain>
    </source>
</reference>
<feature type="region of interest" description="Disordered" evidence="1">
    <location>
        <begin position="123"/>
        <end position="164"/>
    </location>
</feature>
<comment type="caution">
    <text evidence="2">The sequence shown here is derived from an EMBL/GenBank/DDBJ whole genome shotgun (WGS) entry which is preliminary data.</text>
</comment>
<dbReference type="EMBL" id="LJQI01000401">
    <property type="protein sequence ID" value="KPX20932.1"/>
    <property type="molecule type" value="Genomic_DNA"/>
</dbReference>
<evidence type="ECO:0000313" key="2">
    <source>
        <dbReference type="EMBL" id="KPX20932.1"/>
    </source>
</evidence>
<feature type="compositionally biased region" description="Basic and acidic residues" evidence="1">
    <location>
        <begin position="132"/>
        <end position="154"/>
    </location>
</feature>